<gene>
    <name evidence="2" type="ORF">HAX54_021066</name>
</gene>
<evidence type="ECO:0000313" key="3">
    <source>
        <dbReference type="Proteomes" id="UP000823775"/>
    </source>
</evidence>
<evidence type="ECO:0000256" key="1">
    <source>
        <dbReference type="SAM" id="MobiDB-lite"/>
    </source>
</evidence>
<evidence type="ECO:0000313" key="2">
    <source>
        <dbReference type="EMBL" id="MCD7453474.1"/>
    </source>
</evidence>
<protein>
    <submittedName>
        <fullName evidence="2">Uncharacterized protein</fullName>
    </submittedName>
</protein>
<keyword evidence="3" id="KW-1185">Reference proteome</keyword>
<feature type="compositionally biased region" description="Acidic residues" evidence="1">
    <location>
        <begin position="45"/>
        <end position="57"/>
    </location>
</feature>
<reference evidence="2 3" key="1">
    <citation type="journal article" date="2021" name="BMC Genomics">
        <title>Datura genome reveals duplications of psychoactive alkaloid biosynthetic genes and high mutation rate following tissue culture.</title>
        <authorList>
            <person name="Rajewski A."/>
            <person name="Carter-House D."/>
            <person name="Stajich J."/>
            <person name="Litt A."/>
        </authorList>
    </citation>
    <scope>NUCLEOTIDE SEQUENCE [LARGE SCALE GENOMIC DNA]</scope>
    <source>
        <strain evidence="2">AR-01</strain>
    </source>
</reference>
<feature type="compositionally biased region" description="Acidic residues" evidence="1">
    <location>
        <begin position="27"/>
        <end position="36"/>
    </location>
</feature>
<dbReference type="Proteomes" id="UP000823775">
    <property type="component" value="Unassembled WGS sequence"/>
</dbReference>
<comment type="caution">
    <text evidence="2">The sequence shown here is derived from an EMBL/GenBank/DDBJ whole genome shotgun (WGS) entry which is preliminary data.</text>
</comment>
<accession>A0ABS8S6H1</accession>
<dbReference type="EMBL" id="JACEIK010000253">
    <property type="protein sequence ID" value="MCD7453474.1"/>
    <property type="molecule type" value="Genomic_DNA"/>
</dbReference>
<feature type="region of interest" description="Disordered" evidence="1">
    <location>
        <begin position="1"/>
        <end position="69"/>
    </location>
</feature>
<proteinExistence type="predicted"/>
<organism evidence="2 3">
    <name type="scientific">Datura stramonium</name>
    <name type="common">Jimsonweed</name>
    <name type="synonym">Common thornapple</name>
    <dbReference type="NCBI Taxonomy" id="4076"/>
    <lineage>
        <taxon>Eukaryota</taxon>
        <taxon>Viridiplantae</taxon>
        <taxon>Streptophyta</taxon>
        <taxon>Embryophyta</taxon>
        <taxon>Tracheophyta</taxon>
        <taxon>Spermatophyta</taxon>
        <taxon>Magnoliopsida</taxon>
        <taxon>eudicotyledons</taxon>
        <taxon>Gunneridae</taxon>
        <taxon>Pentapetalae</taxon>
        <taxon>asterids</taxon>
        <taxon>lamiids</taxon>
        <taxon>Solanales</taxon>
        <taxon>Solanaceae</taxon>
        <taxon>Solanoideae</taxon>
        <taxon>Datureae</taxon>
        <taxon>Datura</taxon>
    </lineage>
</organism>
<name>A0ABS8S6H1_DATST</name>
<sequence length="69" mass="7439">MVSKVNKGKGVTSSSHGNKRVGPGFEEPFDDDDATNEDQARVDSDLESDDDKDDSEIGEAAFAPTYNDD</sequence>